<feature type="non-terminal residue" evidence="1">
    <location>
        <position position="1"/>
    </location>
</feature>
<proteinExistence type="predicted"/>
<accession>X0XRI7</accession>
<feature type="non-terminal residue" evidence="1">
    <location>
        <position position="114"/>
    </location>
</feature>
<reference evidence="1" key="1">
    <citation type="journal article" date="2014" name="Front. Microbiol.">
        <title>High frequency of phylogenetically diverse reductive dehalogenase-homologous genes in deep subseafloor sedimentary metagenomes.</title>
        <authorList>
            <person name="Kawai M."/>
            <person name="Futagami T."/>
            <person name="Toyoda A."/>
            <person name="Takaki Y."/>
            <person name="Nishi S."/>
            <person name="Hori S."/>
            <person name="Arai W."/>
            <person name="Tsubouchi T."/>
            <person name="Morono Y."/>
            <person name="Uchiyama I."/>
            <person name="Ito T."/>
            <person name="Fujiyama A."/>
            <person name="Inagaki F."/>
            <person name="Takami H."/>
        </authorList>
    </citation>
    <scope>NUCLEOTIDE SEQUENCE</scope>
    <source>
        <strain evidence="1">Expedition CK06-06</strain>
    </source>
</reference>
<organism evidence="1">
    <name type="scientific">marine sediment metagenome</name>
    <dbReference type="NCBI Taxonomy" id="412755"/>
    <lineage>
        <taxon>unclassified sequences</taxon>
        <taxon>metagenomes</taxon>
        <taxon>ecological metagenomes</taxon>
    </lineage>
</organism>
<dbReference type="AlphaFoldDB" id="X0XRI7"/>
<evidence type="ECO:0000313" key="1">
    <source>
        <dbReference type="EMBL" id="GAG45804.1"/>
    </source>
</evidence>
<protein>
    <submittedName>
        <fullName evidence="1">Uncharacterized protein</fullName>
    </submittedName>
</protein>
<gene>
    <name evidence="1" type="ORF">S01H1_84936</name>
</gene>
<dbReference type="EMBL" id="BARS01058137">
    <property type="protein sequence ID" value="GAG45804.1"/>
    <property type="molecule type" value="Genomic_DNA"/>
</dbReference>
<name>X0XRI7_9ZZZZ</name>
<comment type="caution">
    <text evidence="1">The sequence shown here is derived from an EMBL/GenBank/DDBJ whole genome shotgun (WGS) entry which is preliminary data.</text>
</comment>
<sequence>FSMNVSVEDDAASGHYLRWYRKIAGANSWPQFLVLYQDGNMRLKPHPPVGRADVCFSSSVIIGPAAPNTRPYVDIEEVDVSPSTSSLRITYRSGGEAELNVSVDRVEAVADVEV</sequence>